<evidence type="ECO:0000313" key="1">
    <source>
        <dbReference type="EMBL" id="MDT0644903.1"/>
    </source>
</evidence>
<dbReference type="RefSeq" id="WP_311536518.1">
    <property type="nucleotide sequence ID" value="NZ_JAVRHQ010000042.1"/>
</dbReference>
<dbReference type="PANTHER" id="PTHR39757">
    <property type="match status" value="1"/>
</dbReference>
<dbReference type="SUPFAM" id="SSF51905">
    <property type="entry name" value="FAD/NAD(P)-binding domain"/>
    <property type="match status" value="1"/>
</dbReference>
<protein>
    <submittedName>
        <fullName evidence="1">Lycopene cyclase family protein</fullName>
    </submittedName>
</protein>
<dbReference type="InterPro" id="IPR036188">
    <property type="entry name" value="FAD/NAD-bd_sf"/>
</dbReference>
<sequence length="377" mass="43763">MGPVYYYVIIGGGLAGLQLAQRFSRDVFFKGKKIAIIDPSDKDENDKTWCFWEKGAGHWDNIVSKSWKKARFFSSEVVLDLKLSPYTYKRIQSLDFYSEVKKELENSPDIIFIKDSITEVDTVKMQAVGENGIYPATHFFDSRIPSDYLEEKKATKIFQHFKGWEIETENEHFNPEVFTMMDYRLKFRDSTSFMYVLPETSTKALLEFTFFTPFLTEEKIYEEMLENYISEILKIDSFSITSTESGVIPMTDFPFEKKNSKKITKIGTGGGWVKPSTGYSFKNTGKKTAKIISNIKSGYSPGKNLVSNRFRRYDAIFLDVLAQHNEKGEAIFTKFYESNSIEMIFGYLDEETSFSEDIKIMFSLFGFEFIESFFRKL</sequence>
<reference evidence="1 2" key="1">
    <citation type="submission" date="2023-09" db="EMBL/GenBank/DDBJ databases">
        <authorList>
            <person name="Rey-Velasco X."/>
        </authorList>
    </citation>
    <scope>NUCLEOTIDE SEQUENCE [LARGE SCALE GENOMIC DNA]</scope>
    <source>
        <strain evidence="1 2">F363</strain>
    </source>
</reference>
<keyword evidence="2" id="KW-1185">Reference proteome</keyword>
<dbReference type="Pfam" id="PF05834">
    <property type="entry name" value="Lycopene_cycl"/>
    <property type="match status" value="1"/>
</dbReference>
<proteinExistence type="predicted"/>
<dbReference type="EMBL" id="JAVRHQ010000042">
    <property type="protein sequence ID" value="MDT0644903.1"/>
    <property type="molecule type" value="Genomic_DNA"/>
</dbReference>
<organism evidence="1 2">
    <name type="scientific">Autumnicola tepida</name>
    <dbReference type="NCBI Taxonomy" id="3075595"/>
    <lineage>
        <taxon>Bacteria</taxon>
        <taxon>Pseudomonadati</taxon>
        <taxon>Bacteroidota</taxon>
        <taxon>Flavobacteriia</taxon>
        <taxon>Flavobacteriales</taxon>
        <taxon>Flavobacteriaceae</taxon>
        <taxon>Autumnicola</taxon>
    </lineage>
</organism>
<dbReference type="Proteomes" id="UP001262889">
    <property type="component" value="Unassembled WGS sequence"/>
</dbReference>
<gene>
    <name evidence="1" type="ORF">RM553_18845</name>
</gene>
<name>A0ABU3CEX1_9FLAO</name>
<dbReference type="PANTHER" id="PTHR39757:SF5">
    <property type="entry name" value="OS02G0190600 PROTEIN"/>
    <property type="match status" value="1"/>
</dbReference>
<accession>A0ABU3CEX1</accession>
<comment type="caution">
    <text evidence="1">The sequence shown here is derived from an EMBL/GenBank/DDBJ whole genome shotgun (WGS) entry which is preliminary data.</text>
</comment>
<evidence type="ECO:0000313" key="2">
    <source>
        <dbReference type="Proteomes" id="UP001262889"/>
    </source>
</evidence>